<name>A0ABR4BL21_9LECA</name>
<dbReference type="PANTHER" id="PTHR39596">
    <property type="match status" value="1"/>
</dbReference>
<dbReference type="Proteomes" id="UP001590951">
    <property type="component" value="Unassembled WGS sequence"/>
</dbReference>
<sequence length="121" mass="14160">MLWIQKLVNIFYLAVHGPTPFWTDKLCLPYENMARQLALLNAPWIMKKAGKVLVLDHTLYLVDIADSRECLARIQNSTWMSRFWTVREGASAKNLIIQFQSRRIELRSLVEDLDGRDNRIV</sequence>
<proteinExistence type="predicted"/>
<accession>A0ABR4BL21</accession>
<gene>
    <name evidence="1" type="ORF">ABVK25_001126</name>
</gene>
<keyword evidence="2" id="KW-1185">Reference proteome</keyword>
<evidence type="ECO:0000313" key="2">
    <source>
        <dbReference type="Proteomes" id="UP001590951"/>
    </source>
</evidence>
<comment type="caution">
    <text evidence="1">The sequence shown here is derived from an EMBL/GenBank/DDBJ whole genome shotgun (WGS) entry which is preliminary data.</text>
</comment>
<evidence type="ECO:0000313" key="1">
    <source>
        <dbReference type="EMBL" id="KAL2058398.1"/>
    </source>
</evidence>
<dbReference type="EMBL" id="JBHFEH010000002">
    <property type="protein sequence ID" value="KAL2058398.1"/>
    <property type="molecule type" value="Genomic_DNA"/>
</dbReference>
<dbReference type="PANTHER" id="PTHR39596:SF3">
    <property type="entry name" value="HETEROKARYON INCOMPATIBILITY DOMAIN-CONTAINING PROTEIN"/>
    <property type="match status" value="1"/>
</dbReference>
<reference evidence="1 2" key="1">
    <citation type="submission" date="2024-09" db="EMBL/GenBank/DDBJ databases">
        <title>Rethinking Asexuality: The Enigmatic Case of Functional Sexual Genes in Lepraria (Stereocaulaceae).</title>
        <authorList>
            <person name="Doellman M."/>
            <person name="Sun Y."/>
            <person name="Barcenas-Pena A."/>
            <person name="Lumbsch H.T."/>
            <person name="Grewe F."/>
        </authorList>
    </citation>
    <scope>NUCLEOTIDE SEQUENCE [LARGE SCALE GENOMIC DNA]</scope>
    <source>
        <strain evidence="1 2">Grewe 0041</strain>
    </source>
</reference>
<protein>
    <submittedName>
        <fullName evidence="1">Uncharacterized protein</fullName>
    </submittedName>
</protein>
<organism evidence="1 2">
    <name type="scientific">Lepraria finkii</name>
    <dbReference type="NCBI Taxonomy" id="1340010"/>
    <lineage>
        <taxon>Eukaryota</taxon>
        <taxon>Fungi</taxon>
        <taxon>Dikarya</taxon>
        <taxon>Ascomycota</taxon>
        <taxon>Pezizomycotina</taxon>
        <taxon>Lecanoromycetes</taxon>
        <taxon>OSLEUM clade</taxon>
        <taxon>Lecanoromycetidae</taxon>
        <taxon>Lecanorales</taxon>
        <taxon>Lecanorineae</taxon>
        <taxon>Stereocaulaceae</taxon>
        <taxon>Lepraria</taxon>
    </lineage>
</organism>